<dbReference type="Gene3D" id="2.30.30.40">
    <property type="entry name" value="SH3 Domains"/>
    <property type="match status" value="1"/>
</dbReference>
<dbReference type="InterPro" id="IPR036028">
    <property type="entry name" value="SH3-like_dom_sf"/>
</dbReference>
<comment type="similarity">
    <text evidence="2">Belongs to the actin-binding proteins ADF family.</text>
</comment>
<keyword evidence="5" id="KW-0256">Endoplasmic reticulum</keyword>
<feature type="compositionally biased region" description="Pro residues" evidence="10">
    <location>
        <begin position="1507"/>
        <end position="1528"/>
    </location>
</feature>
<dbReference type="EMBL" id="JH432211">
    <property type="status" value="NOT_ANNOTATED_CDS"/>
    <property type="molecule type" value="Genomic_DNA"/>
</dbReference>
<dbReference type="CDD" id="cd11286">
    <property type="entry name" value="ADF_cofilin_like"/>
    <property type="match status" value="1"/>
</dbReference>
<feature type="transmembrane region" description="Helical" evidence="11">
    <location>
        <begin position="1019"/>
        <end position="1040"/>
    </location>
</feature>
<feature type="coiled-coil region" evidence="9">
    <location>
        <begin position="1407"/>
        <end position="1434"/>
    </location>
</feature>
<keyword evidence="11" id="KW-0812">Transmembrane</keyword>
<dbReference type="GO" id="GO:0070971">
    <property type="term" value="C:endoplasmic reticulum exit site"/>
    <property type="evidence" value="ECO:0007669"/>
    <property type="project" value="TreeGrafter"/>
</dbReference>
<keyword evidence="3" id="KW-0728">SH3 domain</keyword>
<dbReference type="GO" id="GO:0035459">
    <property type="term" value="P:vesicle cargo loading"/>
    <property type="evidence" value="ECO:0007669"/>
    <property type="project" value="TreeGrafter"/>
</dbReference>
<dbReference type="PANTHER" id="PTHR23158">
    <property type="entry name" value="MELANOMA INHIBITORY ACTIVITY-RELATED"/>
    <property type="match status" value="1"/>
</dbReference>
<dbReference type="GO" id="GO:0005789">
    <property type="term" value="C:endoplasmic reticulum membrane"/>
    <property type="evidence" value="ECO:0007669"/>
    <property type="project" value="UniProtKB-SubCell"/>
</dbReference>
<dbReference type="OMA" id="NRYDNAG"/>
<evidence type="ECO:0000256" key="3">
    <source>
        <dbReference type="ARBA" id="ARBA00022443"/>
    </source>
</evidence>
<evidence type="ECO:0000256" key="11">
    <source>
        <dbReference type="SAM" id="Phobius"/>
    </source>
</evidence>
<organism evidence="13 14">
    <name type="scientific">Strigamia maritima</name>
    <name type="common">European centipede</name>
    <name type="synonym">Geophilus maritimus</name>
    <dbReference type="NCBI Taxonomy" id="126957"/>
    <lineage>
        <taxon>Eukaryota</taxon>
        <taxon>Metazoa</taxon>
        <taxon>Ecdysozoa</taxon>
        <taxon>Arthropoda</taxon>
        <taxon>Myriapoda</taxon>
        <taxon>Chilopoda</taxon>
        <taxon>Pleurostigmophora</taxon>
        <taxon>Geophilomorpha</taxon>
        <taxon>Linotaeniidae</taxon>
        <taxon>Strigamia</taxon>
    </lineage>
</organism>
<keyword evidence="11" id="KW-1133">Transmembrane helix</keyword>
<feature type="region of interest" description="Disordered" evidence="10">
    <location>
        <begin position="678"/>
        <end position="764"/>
    </location>
</feature>
<evidence type="ECO:0000313" key="14">
    <source>
        <dbReference type="Proteomes" id="UP000014500"/>
    </source>
</evidence>
<evidence type="ECO:0000313" key="13">
    <source>
        <dbReference type="EnsemblMetazoa" id="SMAR013011-PA"/>
    </source>
</evidence>
<dbReference type="InterPro" id="IPR017904">
    <property type="entry name" value="ADF/Cofilin"/>
</dbReference>
<dbReference type="SMART" id="SM00102">
    <property type="entry name" value="ADF"/>
    <property type="match status" value="1"/>
</dbReference>
<dbReference type="SMART" id="SM00326">
    <property type="entry name" value="SH3"/>
    <property type="match status" value="1"/>
</dbReference>
<reference evidence="13" key="2">
    <citation type="submission" date="2015-02" db="UniProtKB">
        <authorList>
            <consortium name="EnsemblMetazoa"/>
        </authorList>
    </citation>
    <scope>IDENTIFICATION</scope>
</reference>
<evidence type="ECO:0000256" key="10">
    <source>
        <dbReference type="SAM" id="MobiDB-lite"/>
    </source>
</evidence>
<dbReference type="eggNOG" id="KOG1735">
    <property type="taxonomic scope" value="Eukaryota"/>
</dbReference>
<evidence type="ECO:0000256" key="2">
    <source>
        <dbReference type="ARBA" id="ARBA00006844"/>
    </source>
</evidence>
<dbReference type="STRING" id="126957.T1JGN8"/>
<dbReference type="GO" id="GO:0006888">
    <property type="term" value="P:endoplasmic reticulum to Golgi vesicle-mediated transport"/>
    <property type="evidence" value="ECO:0007669"/>
    <property type="project" value="TreeGrafter"/>
</dbReference>
<keyword evidence="4" id="KW-0732">Signal</keyword>
<feature type="compositionally biased region" description="Basic and acidic residues" evidence="10">
    <location>
        <begin position="1435"/>
        <end position="1454"/>
    </location>
</feature>
<comment type="subcellular location">
    <subcellularLocation>
        <location evidence="1">Endoplasmic reticulum membrane</location>
        <topology evidence="1">Single-pass membrane protein</topology>
    </subcellularLocation>
</comment>
<dbReference type="SUPFAM" id="SSF55753">
    <property type="entry name" value="Actin depolymerizing proteins"/>
    <property type="match status" value="1"/>
</dbReference>
<dbReference type="GO" id="GO:0003779">
    <property type="term" value="F:actin binding"/>
    <property type="evidence" value="ECO:0007669"/>
    <property type="project" value="UniProtKB-KW"/>
</dbReference>
<evidence type="ECO:0000256" key="6">
    <source>
        <dbReference type="ARBA" id="ARBA00023054"/>
    </source>
</evidence>
<feature type="compositionally biased region" description="Acidic residues" evidence="10">
    <location>
        <begin position="718"/>
        <end position="749"/>
    </location>
</feature>
<accession>T1JGN8</accession>
<evidence type="ECO:0000256" key="4">
    <source>
        <dbReference type="ARBA" id="ARBA00022729"/>
    </source>
</evidence>
<dbReference type="InterPro" id="IPR028260">
    <property type="entry name" value="FAM177"/>
</dbReference>
<keyword evidence="6 9" id="KW-0175">Coiled coil</keyword>
<dbReference type="SUPFAM" id="SSF50044">
    <property type="entry name" value="SH3-domain"/>
    <property type="match status" value="1"/>
</dbReference>
<evidence type="ECO:0000256" key="5">
    <source>
        <dbReference type="ARBA" id="ARBA00022824"/>
    </source>
</evidence>
<feature type="coiled-coil region" evidence="9">
    <location>
        <begin position="1099"/>
        <end position="1217"/>
    </location>
</feature>
<reference evidence="14" key="1">
    <citation type="submission" date="2011-05" db="EMBL/GenBank/DDBJ databases">
        <authorList>
            <person name="Richards S.R."/>
            <person name="Qu J."/>
            <person name="Jiang H."/>
            <person name="Jhangiani S.N."/>
            <person name="Agravi P."/>
            <person name="Goodspeed R."/>
            <person name="Gross S."/>
            <person name="Mandapat C."/>
            <person name="Jackson L."/>
            <person name="Mathew T."/>
            <person name="Pu L."/>
            <person name="Thornton R."/>
            <person name="Saada N."/>
            <person name="Wilczek-Boney K.B."/>
            <person name="Lee S."/>
            <person name="Kovar C."/>
            <person name="Wu Y."/>
            <person name="Scherer S.E."/>
            <person name="Worley K.C."/>
            <person name="Muzny D.M."/>
            <person name="Gibbs R."/>
        </authorList>
    </citation>
    <scope>NUCLEOTIDE SEQUENCE</scope>
    <source>
        <strain evidence="14">Brora</strain>
    </source>
</reference>
<feature type="compositionally biased region" description="Pro residues" evidence="10">
    <location>
        <begin position="1477"/>
        <end position="1496"/>
    </location>
</feature>
<evidence type="ECO:0000256" key="7">
    <source>
        <dbReference type="ARBA" id="ARBA00023180"/>
    </source>
</evidence>
<protein>
    <recommendedName>
        <fullName evidence="12">ADF-H domain-containing protein</fullName>
    </recommendedName>
</protein>
<feature type="compositionally biased region" description="Basic and acidic residues" evidence="10">
    <location>
        <begin position="695"/>
        <end position="711"/>
    </location>
</feature>
<feature type="domain" description="ADF-H" evidence="12">
    <location>
        <begin position="138"/>
        <end position="260"/>
    </location>
</feature>
<dbReference type="GO" id="GO:0015629">
    <property type="term" value="C:actin cytoskeleton"/>
    <property type="evidence" value="ECO:0007669"/>
    <property type="project" value="InterPro"/>
</dbReference>
<keyword evidence="7" id="KW-0325">Glycoprotein</keyword>
<feature type="region of interest" description="Disordered" evidence="10">
    <location>
        <begin position="1435"/>
        <end position="1584"/>
    </location>
</feature>
<keyword evidence="14" id="KW-1185">Reference proteome</keyword>
<evidence type="ECO:0000256" key="1">
    <source>
        <dbReference type="ARBA" id="ARBA00004389"/>
    </source>
</evidence>
<dbReference type="PROSITE" id="PS51263">
    <property type="entry name" value="ADF_H"/>
    <property type="match status" value="1"/>
</dbReference>
<evidence type="ECO:0000256" key="9">
    <source>
        <dbReference type="SAM" id="Coils"/>
    </source>
</evidence>
<dbReference type="HOGENOM" id="CLU_244994_0_0_1"/>
<dbReference type="InterPro" id="IPR051500">
    <property type="entry name" value="cTAGE_MIA/OTOR"/>
</dbReference>
<name>T1JGN8_STRMM</name>
<dbReference type="InterPro" id="IPR029006">
    <property type="entry name" value="ADF-H/Gelsolin-like_dom_sf"/>
</dbReference>
<dbReference type="Pfam" id="PF14774">
    <property type="entry name" value="FAM177"/>
    <property type="match status" value="1"/>
</dbReference>
<keyword evidence="11" id="KW-0472">Membrane</keyword>
<sequence>MLQWSSGKLLWEEEENPVAVKKEKSTDLPKLFAESYGNATPCPGRKYFFLKRHSESLYLSESLYVMCHASFRVLMRQFESSCIIPSPHASFRVVRLGLRELVDYVRTLGFEETPDYDSCRSFLKEGFAKTCESQMASGVTVADACKTMFEAIKKDKKHRYAVYFIKDDKEIDVEVIGDRNSVYTDFLKDLQKGGEFECRYGVFDYEYTHQCCPDTAIVKKKMLYSSSFDALKKSLVGVHKCIQATDNAEASEELLQDNEKKRPKRVLHFSDGVLEEYEDDDDEKVDSVCRDVVDPTTLNWLPFFWYYTITFGTKTLNVCDTVGEYLAYFFGITSPKYQYEIEEYKWMKKEAEREEKQEEMELKSWGGGDELSAVATAQPNLESKRCHDEQKLTCLNIYSVVLTSRLLFDVLMAVSAHLRYIFSILLAAVLSYAQISDLRLCSDANCNAQISEARTLLVYHSSDPHILSFQKNIAVKVFSKSAGTNPDLWGAEISGKRGYVPKNFIREQRIIIPLSDLKSIVPTEGSLSKDNSVVQSSWTKSALTRGIETVATFAKEFPASLDQLSTNILKQVFISAETINVEPVSTESIDNVTLHDAVGSIAASKSDLPIVRVTDSVIPRKIVNRRSVDGGKEEIKSHLSQLKCDVVKTEFCTYTFGSVLARFVTSRMEMGIKNEDLSKKNGKINSSGESNVVIGEKKEKPPPEDTSKIESDLNASSLEEEDDVDDDQYSVEDDEQLYSDEDDELESSENEFVQSETPSESIVSTANVEKQIIKQETHFSSSSLSSEESISSGIPVEESISSGIPVEETISSGIPVEESISSGIPVEESISSGIPVKMSISASETEKEMISTSTVEEIESSILYSLEDSISSEVLKNPFKIMISASVTENRMDSTLIKEETVDYEVSSSIEDSITAPESEKQMISSLINEKSVENVVSSSLEDSTHASKVEEEITFRLSNEETTESYLLSSSVDPISDLPAIDEDFSLGKNLQLIIDFLPESVQMVLDDHKKMGVSPHATVLTTITGFFLLLFFTIYLLIKRGNKERNLVARLCKLDRKLFTLTAERDLLKENSEIVAVEHEEKYAKMDETFSIVSEDLVSAKEENDALCSLVDKLQEEISEFKNTSVRLKSDCETKDNYLHELEEQCKVREENYKTLEEQVDDLQEELRLKLEIGSENEQRIASLSEEIDELRQSNSQLLAEAQVWNQSLQESQQEIEIMSKTNLDLVLRDTATQLGSLEAETDSETKSKKLQMLFDVSAVSAQLKATSTEYAALRQDYDAKSKASELVQSRFDEIVAENELLRQRDGELKQERDEAVTKLHVLSDYFKGKEIELQKELGVQEAMRQQTAESALSVTEKAELYEKEVQLNRAHIEALKKEMDNQVRSYKTQITVHESKSHENWLAARAAERRAEEAKQEAAMLRNKLTALEHEAASRVEMPETRLTPTRRDIDSNGQVSSPPPLMGHRIPFLPLDRPLPPPPPRGGMPPPPPHPPFLGDRLSRFDLPPPMMPFDYLPPPGRRPPSPPMFNRRPPFGGPFRDLSPPRFYERANAPHKPSEARFPSPYSGSRVPGSPPSDANTSV</sequence>
<evidence type="ECO:0000259" key="12">
    <source>
        <dbReference type="PROSITE" id="PS51263"/>
    </source>
</evidence>
<dbReference type="GO" id="GO:0030042">
    <property type="term" value="P:actin filament depolymerization"/>
    <property type="evidence" value="ECO:0007669"/>
    <property type="project" value="InterPro"/>
</dbReference>
<dbReference type="Proteomes" id="UP000014500">
    <property type="component" value="Unassembled WGS sequence"/>
</dbReference>
<proteinExistence type="inferred from homology"/>
<evidence type="ECO:0000256" key="8">
    <source>
        <dbReference type="ARBA" id="ARBA00023203"/>
    </source>
</evidence>
<dbReference type="EnsemblMetazoa" id="SMAR013011-RA">
    <property type="protein sequence ID" value="SMAR013011-PA"/>
    <property type="gene ID" value="SMAR013011"/>
</dbReference>
<dbReference type="Gene3D" id="3.40.20.10">
    <property type="entry name" value="Severin"/>
    <property type="match status" value="1"/>
</dbReference>
<keyword evidence="8" id="KW-0009">Actin-binding</keyword>
<dbReference type="GO" id="GO:0009306">
    <property type="term" value="P:protein secretion"/>
    <property type="evidence" value="ECO:0007669"/>
    <property type="project" value="TreeGrafter"/>
</dbReference>
<dbReference type="PANTHER" id="PTHR23158:SF33">
    <property type="entry name" value="TRANSPORT AND GOLGI ORGANIZATION PROTEIN 1"/>
    <property type="match status" value="1"/>
</dbReference>
<dbReference type="InterPro" id="IPR001452">
    <property type="entry name" value="SH3_domain"/>
</dbReference>
<feature type="compositionally biased region" description="Polar residues" evidence="10">
    <location>
        <begin position="752"/>
        <end position="764"/>
    </location>
</feature>
<dbReference type="InterPro" id="IPR002108">
    <property type="entry name" value="ADF-H"/>
</dbReference>